<feature type="region of interest" description="Disordered" evidence="6">
    <location>
        <begin position="1"/>
        <end position="78"/>
    </location>
</feature>
<sequence length="1032" mass="113756">MQGGQMAGGMRPPQMYQQRPRPPYGMNQQSGYMQQRYQNQGNARPMSGYNGGQQQRPQSYMQGQDDGDQGQPKKQMQRKTIDYYGATVRGLELRAGGTTMSLKNLPSDPSYTVDVFPPIFVPNEPETSLTTRFIWDAKNKPNLDNVKIIQGHREPVRGLSLSPSDAKFVSASEDQQLKVWDFRRGEQEQVLSGHSWAVRAVDWHPQKGMIVSGGKDNIIKLWDPRTGSCISSFGRHNNSVTSLEWNRNGNWLISGGRDHCIKLFDIRNLKEEVRNYSTEKREIHSIAWHPIHETLFASGGTIGDNNMANDEGTIQFWTTDEEKQRGAIEGAHGSCIWSLDWHPMGHILASGSNDHSTRFWGRPRPGERIPTELGSQDDVDVRLFGDTLDPKAEEKLACFAQDKPRPATAGASHNLWYMGYAAKVLGRPLEYMYNFKLVSTSDFKESGYTLNAPTFIDMTDKMRVGGNLYAKQAAIVTSTSTTGSDKDISSATSSSNLELSATDTSINGTEEPSSSGLSKTLKIIIGAVVPAVVIIAAIIVFLVYHYLRKKQLYDKERSHAEQMHMREIANDLVVDESVQPHAILPPPYSANSDTETIIGRRALNEGLFNDSWGAILVKNSQQTTCEIGLIGVTAGMVAANCLDFTDSGSNSLDPDTSYKAYLYNGQVGSEPMIYTIEQSDIHVHPSYNSSNFAYNMAILEFNKGSTDSTKTYVGSTIAYTEDKSYTQRSLDSDLKHWDTTSFGQEQGGLYDVCAENDSIYQISATRFYCNNATVSSTGGDSCAVPYSAVYMEDFGELVLLALYSHSVILGTDMCSDQWINYYVYTYYFIAYATEVLNRVIDYTTGVEITNSTADTPSPLSLIQNADADLTGKMRVGGDFYAKQASVTSASGSSSSVKSTSTTATDDIARPTTESPEDIGSSGLDTTQKIIIGVVVPVAVIIIIVCVVILYRLWRRRSADRTWQPRAEEMRMREIANELVADEAIHPSSTLPPPYSASAGTAARLGQNTAAETAPVSAPAESEHVVELSEKKD</sequence>
<feature type="compositionally biased region" description="Low complexity" evidence="6">
    <location>
        <begin position="10"/>
        <end position="19"/>
    </location>
</feature>
<evidence type="ECO:0000313" key="9">
    <source>
        <dbReference type="Proteomes" id="UP001149813"/>
    </source>
</evidence>
<keyword evidence="1 5" id="KW-0853">WD repeat</keyword>
<comment type="caution">
    <text evidence="8">The sequence shown here is derived from an EMBL/GenBank/DDBJ whole genome shotgun (WGS) entry which is preliminary data.</text>
</comment>
<feature type="compositionally biased region" description="Low complexity" evidence="6">
    <location>
        <begin position="890"/>
        <end position="904"/>
    </location>
</feature>
<dbReference type="Gene3D" id="2.130.10.10">
    <property type="entry name" value="YVTN repeat-like/Quinoprotein amine dehydrogenase"/>
    <property type="match status" value="2"/>
</dbReference>
<dbReference type="SUPFAM" id="SSF50978">
    <property type="entry name" value="WD40 repeat-like"/>
    <property type="match status" value="1"/>
</dbReference>
<keyword evidence="7" id="KW-0812">Transmembrane</keyword>
<evidence type="ECO:0000313" key="8">
    <source>
        <dbReference type="EMBL" id="KAJ1719586.1"/>
    </source>
</evidence>
<dbReference type="Proteomes" id="UP001149813">
    <property type="component" value="Unassembled WGS sequence"/>
</dbReference>
<evidence type="ECO:0000256" key="2">
    <source>
        <dbReference type="ARBA" id="ARBA00022737"/>
    </source>
</evidence>
<evidence type="ECO:0000256" key="4">
    <source>
        <dbReference type="ARBA" id="ARBA00026154"/>
    </source>
</evidence>
<feature type="repeat" description="WD" evidence="5">
    <location>
        <begin position="191"/>
        <end position="232"/>
    </location>
</feature>
<dbReference type="GO" id="GO:0031124">
    <property type="term" value="P:mRNA 3'-end processing"/>
    <property type="evidence" value="ECO:0007669"/>
    <property type="project" value="InterPro"/>
</dbReference>
<reference evidence="8" key="1">
    <citation type="submission" date="2022-07" db="EMBL/GenBank/DDBJ databases">
        <title>Phylogenomic reconstructions and comparative analyses of Kickxellomycotina fungi.</title>
        <authorList>
            <person name="Reynolds N.K."/>
            <person name="Stajich J.E."/>
            <person name="Barry K."/>
            <person name="Grigoriev I.V."/>
            <person name="Crous P."/>
            <person name="Smith M.E."/>
        </authorList>
    </citation>
    <scope>NUCLEOTIDE SEQUENCE</scope>
    <source>
        <strain evidence="8">NBRC 32514</strain>
    </source>
</reference>
<keyword evidence="9" id="KW-1185">Reference proteome</keyword>
<evidence type="ECO:0000256" key="3">
    <source>
        <dbReference type="ARBA" id="ARBA00025498"/>
    </source>
</evidence>
<dbReference type="AlphaFoldDB" id="A0A9W7XUH0"/>
<organism evidence="8 9">
    <name type="scientific">Coemansia erecta</name>
    <dbReference type="NCBI Taxonomy" id="147472"/>
    <lineage>
        <taxon>Eukaryota</taxon>
        <taxon>Fungi</taxon>
        <taxon>Fungi incertae sedis</taxon>
        <taxon>Zoopagomycota</taxon>
        <taxon>Kickxellomycotina</taxon>
        <taxon>Kickxellomycetes</taxon>
        <taxon>Kickxellales</taxon>
        <taxon>Kickxellaceae</taxon>
        <taxon>Coemansia</taxon>
    </lineage>
</organism>
<feature type="repeat" description="WD" evidence="5">
    <location>
        <begin position="149"/>
        <end position="190"/>
    </location>
</feature>
<dbReference type="InterPro" id="IPR020472">
    <property type="entry name" value="WD40_PAC1"/>
</dbReference>
<comment type="function">
    <text evidence="3">Required for 3'-end cleavage and polyadenylation of pre-mRNAs. Also involved in chromosome segregation where it has a role in chromosome attachment to the mitotic spindle.</text>
</comment>
<proteinExistence type="predicted"/>
<feature type="compositionally biased region" description="Polar residues" evidence="6">
    <location>
        <begin position="26"/>
        <end position="42"/>
    </location>
</feature>
<feature type="transmembrane region" description="Helical" evidence="7">
    <location>
        <begin position="929"/>
        <end position="953"/>
    </location>
</feature>
<dbReference type="OrthoDB" id="16717at2759"/>
<dbReference type="EMBL" id="JANBOJ010000371">
    <property type="protein sequence ID" value="KAJ1719586.1"/>
    <property type="molecule type" value="Genomic_DNA"/>
</dbReference>
<keyword evidence="7" id="KW-1133">Transmembrane helix</keyword>
<dbReference type="CDD" id="cd00200">
    <property type="entry name" value="WD40"/>
    <property type="match status" value="1"/>
</dbReference>
<dbReference type="Pfam" id="PF00400">
    <property type="entry name" value="WD40"/>
    <property type="match status" value="4"/>
</dbReference>
<dbReference type="PROSITE" id="PS50294">
    <property type="entry name" value="WD_REPEATS_REGION"/>
    <property type="match status" value="4"/>
</dbReference>
<feature type="compositionally biased region" description="Basic and acidic residues" evidence="6">
    <location>
        <begin position="1020"/>
        <end position="1032"/>
    </location>
</feature>
<feature type="region of interest" description="Disordered" evidence="6">
    <location>
        <begin position="985"/>
        <end position="1032"/>
    </location>
</feature>
<evidence type="ECO:0000256" key="6">
    <source>
        <dbReference type="SAM" id="MobiDB-lite"/>
    </source>
</evidence>
<dbReference type="PROSITE" id="PS50082">
    <property type="entry name" value="WD_REPEATS_2"/>
    <property type="match status" value="4"/>
</dbReference>
<dbReference type="PRINTS" id="PR00320">
    <property type="entry name" value="GPROTEINBRPT"/>
</dbReference>
<protein>
    <recommendedName>
        <fullName evidence="4">Polyadenylation factor subunit 2</fullName>
    </recommendedName>
</protein>
<dbReference type="InterPro" id="IPR045245">
    <property type="entry name" value="Pfs2-like"/>
</dbReference>
<evidence type="ECO:0000256" key="1">
    <source>
        <dbReference type="ARBA" id="ARBA00022574"/>
    </source>
</evidence>
<feature type="repeat" description="WD" evidence="5">
    <location>
        <begin position="233"/>
        <end position="274"/>
    </location>
</feature>
<dbReference type="PANTHER" id="PTHR22836">
    <property type="entry name" value="WD40 REPEAT PROTEIN"/>
    <property type="match status" value="1"/>
</dbReference>
<keyword evidence="7" id="KW-0472">Membrane</keyword>
<dbReference type="SMART" id="SM00320">
    <property type="entry name" value="WD40"/>
    <property type="match status" value="5"/>
</dbReference>
<dbReference type="InterPro" id="IPR036322">
    <property type="entry name" value="WD40_repeat_dom_sf"/>
</dbReference>
<evidence type="ECO:0000256" key="7">
    <source>
        <dbReference type="SAM" id="Phobius"/>
    </source>
</evidence>
<dbReference type="InterPro" id="IPR001680">
    <property type="entry name" value="WD40_rpt"/>
</dbReference>
<feature type="repeat" description="WD" evidence="5">
    <location>
        <begin position="329"/>
        <end position="360"/>
    </location>
</feature>
<accession>A0A9W7XUH0</accession>
<feature type="transmembrane region" description="Helical" evidence="7">
    <location>
        <begin position="523"/>
        <end position="547"/>
    </location>
</feature>
<evidence type="ECO:0000256" key="5">
    <source>
        <dbReference type="PROSITE-ProRule" id="PRU00221"/>
    </source>
</evidence>
<keyword evidence="2" id="KW-0677">Repeat</keyword>
<dbReference type="PANTHER" id="PTHR22836:SF0">
    <property type="entry name" value="PRE-MRNA 3' END PROCESSING PROTEIN WDR33"/>
    <property type="match status" value="1"/>
</dbReference>
<feature type="compositionally biased region" description="Polar residues" evidence="6">
    <location>
        <begin position="52"/>
        <end position="61"/>
    </location>
</feature>
<dbReference type="InterPro" id="IPR015943">
    <property type="entry name" value="WD40/YVTN_repeat-like_dom_sf"/>
</dbReference>
<gene>
    <name evidence="8" type="primary">WDR33</name>
    <name evidence="8" type="ORF">LPJ53_005677</name>
</gene>
<feature type="region of interest" description="Disordered" evidence="6">
    <location>
        <begin position="890"/>
        <end position="921"/>
    </location>
</feature>
<name>A0A9W7XUH0_9FUNG</name>
<dbReference type="GO" id="GO:0005847">
    <property type="term" value="C:mRNA cleavage and polyadenylation specificity factor complex"/>
    <property type="evidence" value="ECO:0007669"/>
    <property type="project" value="TreeGrafter"/>
</dbReference>